<accession>A0ABQ5XH20</accession>
<dbReference type="SUPFAM" id="SSF48179">
    <property type="entry name" value="6-phosphogluconate dehydrogenase C-terminal domain-like"/>
    <property type="match status" value="1"/>
</dbReference>
<reference evidence="7" key="1">
    <citation type="journal article" date="2019" name="Int. J. Syst. Evol. Microbiol.">
        <title>The Global Catalogue of Microorganisms (GCM) 10K type strain sequencing project: providing services to taxonomists for standard genome sequencing and annotation.</title>
        <authorList>
            <consortium name="The Broad Institute Genomics Platform"/>
            <consortium name="The Broad Institute Genome Sequencing Center for Infectious Disease"/>
            <person name="Wu L."/>
            <person name="Ma J."/>
        </authorList>
    </citation>
    <scope>NUCLEOTIDE SEQUENCE [LARGE SCALE GENOMIC DNA]</scope>
    <source>
        <strain evidence="7">NBRC 111981</strain>
    </source>
</reference>
<name>A0ABQ5XH20_9GAMM</name>
<dbReference type="InterPro" id="IPR028359">
    <property type="entry name" value="UDP_ManNAc/GlcNAc_DH"/>
</dbReference>
<dbReference type="PIRSF" id="PIRSF500136">
    <property type="entry name" value="UDP_ManNAc_DH"/>
    <property type="match status" value="1"/>
</dbReference>
<dbReference type="SMART" id="SM00984">
    <property type="entry name" value="UDPG_MGDP_dh_C"/>
    <property type="match status" value="1"/>
</dbReference>
<dbReference type="InterPro" id="IPR036291">
    <property type="entry name" value="NAD(P)-bd_dom_sf"/>
</dbReference>
<dbReference type="InterPro" id="IPR014027">
    <property type="entry name" value="UDP-Glc/GDP-Man_DH_C"/>
</dbReference>
<evidence type="ECO:0000259" key="5">
    <source>
        <dbReference type="SMART" id="SM00984"/>
    </source>
</evidence>
<evidence type="ECO:0000256" key="3">
    <source>
        <dbReference type="ARBA" id="ARBA00023027"/>
    </source>
</evidence>
<dbReference type="InterPro" id="IPR014026">
    <property type="entry name" value="UDP-Glc/GDP-Man_DH_dimer"/>
</dbReference>
<dbReference type="Pfam" id="PF00984">
    <property type="entry name" value="UDPG_MGDP_dh"/>
    <property type="match status" value="1"/>
</dbReference>
<dbReference type="PANTHER" id="PTHR43491">
    <property type="entry name" value="UDP-N-ACETYL-D-MANNOSAMINE DEHYDROGENASE"/>
    <property type="match status" value="1"/>
</dbReference>
<dbReference type="EMBL" id="BSOA01000049">
    <property type="protein sequence ID" value="GLQ90489.1"/>
    <property type="molecule type" value="Genomic_DNA"/>
</dbReference>
<dbReference type="InterPro" id="IPR008927">
    <property type="entry name" value="6-PGluconate_DH-like_C_sf"/>
</dbReference>
<dbReference type="NCBIfam" id="TIGR03026">
    <property type="entry name" value="NDP-sugDHase"/>
    <property type="match status" value="1"/>
</dbReference>
<sequence>MHLGCTISPSFQRLNQTPVTTYPHDPRLAVIGLGYVGLPLAVAFGRLLDTLGYDIDTARVDALRRGADGNQEASPEELAAATKLHFTTEVEALRDRNVFVITVPTPVDEHKRPDFTPLIRASQMVGSVLKRGDVVIYESTVYPGATEEICVPELERASDLRFNVDFSVGYSPERINPGDKLRRLTTIPKITSGSTPEAADFVDALYARIITAGTHKAPSLKVAEAAKVIENTQRDANIALINEFALIFHRLGIDTQDVLDAARTKWNFLPFQPGLVGGHCIGVDPYYLIQKAQSTGYYPDILLACRRINDAMGQHVAAEVIKLMVRQGHAIRGSRVLVLGLTFKENCPDLRNTRVVELVRELESFGAAVDVHDPWADAEEARQHYDLNLLSEVDAKGSYAAVVLAVAHQQFKAGGAYDVRALTMPNGVVYDIKGVLPKEQVDARL</sequence>
<dbReference type="Gene3D" id="3.40.50.720">
    <property type="entry name" value="NAD(P)-binding Rossmann-like Domain"/>
    <property type="match status" value="2"/>
</dbReference>
<organism evidence="6 7">
    <name type="scientific">Dyella flagellata</name>
    <dbReference type="NCBI Taxonomy" id="1867833"/>
    <lineage>
        <taxon>Bacteria</taxon>
        <taxon>Pseudomonadati</taxon>
        <taxon>Pseudomonadota</taxon>
        <taxon>Gammaproteobacteria</taxon>
        <taxon>Lysobacterales</taxon>
        <taxon>Rhodanobacteraceae</taxon>
        <taxon>Dyella</taxon>
    </lineage>
</organism>
<keyword evidence="3" id="KW-0520">NAD</keyword>
<proteinExistence type="inferred from homology"/>
<dbReference type="InterPro" id="IPR017476">
    <property type="entry name" value="UDP-Glc/GDP-Man"/>
</dbReference>
<comment type="caution">
    <text evidence="6">The sequence shown here is derived from an EMBL/GenBank/DDBJ whole genome shotgun (WGS) entry which is preliminary data.</text>
</comment>
<evidence type="ECO:0000256" key="2">
    <source>
        <dbReference type="ARBA" id="ARBA00023002"/>
    </source>
</evidence>
<evidence type="ECO:0000313" key="7">
    <source>
        <dbReference type="Proteomes" id="UP001156627"/>
    </source>
</evidence>
<dbReference type="Pfam" id="PF03721">
    <property type="entry name" value="UDPG_MGDP_dh_N"/>
    <property type="match status" value="1"/>
</dbReference>
<protein>
    <submittedName>
        <fullName evidence="6">UDP-N-acetyl-d-glucosamine 6-dehydrogenase WbpA</fullName>
    </submittedName>
</protein>
<dbReference type="Pfam" id="PF03720">
    <property type="entry name" value="UDPG_MGDP_dh_C"/>
    <property type="match status" value="1"/>
</dbReference>
<dbReference type="Proteomes" id="UP001156627">
    <property type="component" value="Unassembled WGS sequence"/>
</dbReference>
<dbReference type="InterPro" id="IPR036220">
    <property type="entry name" value="UDP-Glc/GDP-Man_DH_C_sf"/>
</dbReference>
<dbReference type="SUPFAM" id="SSF52413">
    <property type="entry name" value="UDP-glucose/GDP-mannose dehydrogenase C-terminal domain"/>
    <property type="match status" value="1"/>
</dbReference>
<dbReference type="SUPFAM" id="SSF51735">
    <property type="entry name" value="NAD(P)-binding Rossmann-fold domains"/>
    <property type="match status" value="1"/>
</dbReference>
<gene>
    <name evidence="6" type="primary">wbpA</name>
    <name evidence="6" type="ORF">GCM10007898_40650</name>
</gene>
<dbReference type="PANTHER" id="PTHR43491:SF2">
    <property type="entry name" value="UDP-N-ACETYL-D-MANNOSAMINE DEHYDROGENASE"/>
    <property type="match status" value="1"/>
</dbReference>
<evidence type="ECO:0000313" key="6">
    <source>
        <dbReference type="EMBL" id="GLQ90489.1"/>
    </source>
</evidence>
<comment type="similarity">
    <text evidence="1 4">Belongs to the UDP-glucose/GDP-mannose dehydrogenase family.</text>
</comment>
<dbReference type="PIRSF" id="PIRSF000124">
    <property type="entry name" value="UDPglc_GDPman_dh"/>
    <property type="match status" value="1"/>
</dbReference>
<evidence type="ECO:0000256" key="1">
    <source>
        <dbReference type="ARBA" id="ARBA00006601"/>
    </source>
</evidence>
<keyword evidence="7" id="KW-1185">Reference proteome</keyword>
<feature type="domain" description="UDP-glucose/GDP-mannose dehydrogenase C-terminal" evidence="5">
    <location>
        <begin position="337"/>
        <end position="438"/>
    </location>
</feature>
<evidence type="ECO:0000256" key="4">
    <source>
        <dbReference type="PIRNR" id="PIRNR000124"/>
    </source>
</evidence>
<keyword evidence="2" id="KW-0560">Oxidoreductase</keyword>
<dbReference type="InterPro" id="IPR001732">
    <property type="entry name" value="UDP-Glc/GDP-Man_DH_N"/>
</dbReference>